<evidence type="ECO:0000313" key="3">
    <source>
        <dbReference type="Proteomes" id="UP000499080"/>
    </source>
</evidence>
<feature type="compositionally biased region" description="Polar residues" evidence="1">
    <location>
        <begin position="79"/>
        <end position="94"/>
    </location>
</feature>
<evidence type="ECO:0000256" key="1">
    <source>
        <dbReference type="SAM" id="MobiDB-lite"/>
    </source>
</evidence>
<dbReference type="EMBL" id="BGPR01011492">
    <property type="protein sequence ID" value="GBN51613.1"/>
    <property type="molecule type" value="Genomic_DNA"/>
</dbReference>
<sequence>MGIGGYGAKMAPYGEQIRESDGYGLKTLHHMAEMSDNMGIGWTWGLEKTAPYAVCNWQGQLLIVNKDGRFSKRDEENTQFRAKQSKQGNPSGHNDQLGVVKDIPIGVYSGIGFYAGRGGLVVGSRPRDQRIAGSKPDSTEDPSCMAPAAG</sequence>
<dbReference type="Proteomes" id="UP000499080">
    <property type="component" value="Unassembled WGS sequence"/>
</dbReference>
<comment type="caution">
    <text evidence="2">The sequence shown here is derived from an EMBL/GenBank/DDBJ whole genome shotgun (WGS) entry which is preliminary data.</text>
</comment>
<feature type="region of interest" description="Disordered" evidence="1">
    <location>
        <begin position="73"/>
        <end position="98"/>
    </location>
</feature>
<gene>
    <name evidence="2" type="ORF">AVEN_65436_1</name>
</gene>
<keyword evidence="3" id="KW-1185">Reference proteome</keyword>
<accession>A0A4Y2PKZ8</accession>
<evidence type="ECO:0000313" key="2">
    <source>
        <dbReference type="EMBL" id="GBN51613.1"/>
    </source>
</evidence>
<dbReference type="AlphaFoldDB" id="A0A4Y2PKZ8"/>
<protein>
    <submittedName>
        <fullName evidence="2">Uncharacterized protein</fullName>
    </submittedName>
</protein>
<organism evidence="2 3">
    <name type="scientific">Araneus ventricosus</name>
    <name type="common">Orbweaver spider</name>
    <name type="synonym">Epeira ventricosa</name>
    <dbReference type="NCBI Taxonomy" id="182803"/>
    <lineage>
        <taxon>Eukaryota</taxon>
        <taxon>Metazoa</taxon>
        <taxon>Ecdysozoa</taxon>
        <taxon>Arthropoda</taxon>
        <taxon>Chelicerata</taxon>
        <taxon>Arachnida</taxon>
        <taxon>Araneae</taxon>
        <taxon>Araneomorphae</taxon>
        <taxon>Entelegynae</taxon>
        <taxon>Araneoidea</taxon>
        <taxon>Araneidae</taxon>
        <taxon>Araneus</taxon>
    </lineage>
</organism>
<proteinExistence type="predicted"/>
<reference evidence="2 3" key="1">
    <citation type="journal article" date="2019" name="Sci. Rep.">
        <title>Orb-weaving spider Araneus ventricosus genome elucidates the spidroin gene catalogue.</title>
        <authorList>
            <person name="Kono N."/>
            <person name="Nakamura H."/>
            <person name="Ohtoshi R."/>
            <person name="Moran D.A.P."/>
            <person name="Shinohara A."/>
            <person name="Yoshida Y."/>
            <person name="Fujiwara M."/>
            <person name="Mori M."/>
            <person name="Tomita M."/>
            <person name="Arakawa K."/>
        </authorList>
    </citation>
    <scope>NUCLEOTIDE SEQUENCE [LARGE SCALE GENOMIC DNA]</scope>
</reference>
<feature type="region of interest" description="Disordered" evidence="1">
    <location>
        <begin position="124"/>
        <end position="150"/>
    </location>
</feature>
<name>A0A4Y2PKZ8_ARAVE</name>